<dbReference type="EMBL" id="MFGW01000161">
    <property type="protein sequence ID" value="OGF63586.1"/>
    <property type="molecule type" value="Genomic_DNA"/>
</dbReference>
<dbReference type="GO" id="GO:0009099">
    <property type="term" value="P:L-valine biosynthetic process"/>
    <property type="evidence" value="ECO:0007669"/>
    <property type="project" value="UniProtKB-UniPathway"/>
</dbReference>
<evidence type="ECO:0000256" key="8">
    <source>
        <dbReference type="ARBA" id="ARBA00048798"/>
    </source>
</evidence>
<comment type="catalytic activity">
    <reaction evidence="9 10">
        <text>L-leucine + 2-oxoglutarate = 4-methyl-2-oxopentanoate + L-glutamate</text>
        <dbReference type="Rhea" id="RHEA:18321"/>
        <dbReference type="ChEBI" id="CHEBI:16810"/>
        <dbReference type="ChEBI" id="CHEBI:17865"/>
        <dbReference type="ChEBI" id="CHEBI:29985"/>
        <dbReference type="ChEBI" id="CHEBI:57427"/>
        <dbReference type="EC" id="2.6.1.42"/>
    </reaction>
</comment>
<dbReference type="GO" id="GO:0005829">
    <property type="term" value="C:cytosol"/>
    <property type="evidence" value="ECO:0007669"/>
    <property type="project" value="TreeGrafter"/>
</dbReference>
<dbReference type="GO" id="GO:0052654">
    <property type="term" value="F:L-leucine-2-oxoglutarate transaminase activity"/>
    <property type="evidence" value="ECO:0007669"/>
    <property type="project" value="RHEA"/>
</dbReference>
<dbReference type="GO" id="GO:0009098">
    <property type="term" value="P:L-leucine biosynthetic process"/>
    <property type="evidence" value="ECO:0007669"/>
    <property type="project" value="UniProtKB-UniPathway"/>
</dbReference>
<dbReference type="STRING" id="1817863.A2Y62_06595"/>
<evidence type="ECO:0000256" key="6">
    <source>
        <dbReference type="ARBA" id="ARBA00022679"/>
    </source>
</evidence>
<organism evidence="11 12">
    <name type="scientific">Candidatus Fischerbacteria bacterium RBG_13_37_8</name>
    <dbReference type="NCBI Taxonomy" id="1817863"/>
    <lineage>
        <taxon>Bacteria</taxon>
        <taxon>Candidatus Fischeribacteriota</taxon>
    </lineage>
</organism>
<dbReference type="UniPathway" id="UPA00048">
    <property type="reaction ID" value="UER00073"/>
</dbReference>
<dbReference type="InterPro" id="IPR001544">
    <property type="entry name" value="Aminotrans_IV"/>
</dbReference>
<comment type="function">
    <text evidence="10">Acts on leucine, isoleucine and valine.</text>
</comment>
<evidence type="ECO:0000256" key="7">
    <source>
        <dbReference type="ARBA" id="ARBA00048212"/>
    </source>
</evidence>
<protein>
    <recommendedName>
        <fullName evidence="10">Branched-chain-amino-acid aminotransferase</fullName>
        <shortName evidence="10">BCAT</shortName>
        <ecNumber evidence="10">2.6.1.42</ecNumber>
    </recommendedName>
</protein>
<proteinExistence type="inferred from homology"/>
<dbReference type="UniPathway" id="UPA00049">
    <property type="reaction ID" value="UER00062"/>
</dbReference>
<evidence type="ECO:0000256" key="10">
    <source>
        <dbReference type="RuleBase" id="RU364094"/>
    </source>
</evidence>
<keyword evidence="6 10" id="KW-0808">Transferase</keyword>
<sequence length="198" mass="22201">MDFKGKTDKIWLNGNFVKWDDANIHICSHVIHYGTAIFGGLRCYDTPAGAVVFRLADHARRLIYSCKIYRMELSYTQEDISRMILETIKANGVRECYVRPIIYRGYGELGVNPFKCPIDIAIIVMKWGKYLGDEALDNGVDVRVSSWLRMAPNTFPAMAKCAANYMNSQLIKMEALGEGYIEGIALDTSGHVSEGSGE</sequence>
<evidence type="ECO:0000256" key="3">
    <source>
        <dbReference type="ARBA" id="ARBA00005072"/>
    </source>
</evidence>
<evidence type="ECO:0000256" key="5">
    <source>
        <dbReference type="ARBA" id="ARBA00022576"/>
    </source>
</evidence>
<dbReference type="UniPathway" id="UPA00047">
    <property type="reaction ID" value="UER00058"/>
</dbReference>
<name>A0A1F5VJJ3_9BACT</name>
<comment type="pathway">
    <text evidence="1 10">Amino-acid biosynthesis; L-isoleucine biosynthesis; L-isoleucine from 2-oxobutanoate: step 4/4.</text>
</comment>
<comment type="pathway">
    <text evidence="3 10">Amino-acid biosynthesis; L-leucine biosynthesis; L-leucine from 3-methyl-2-oxobutanoate: step 4/4.</text>
</comment>
<keyword evidence="5 10" id="KW-0032">Aminotransferase</keyword>
<evidence type="ECO:0000256" key="4">
    <source>
        <dbReference type="ARBA" id="ARBA00009320"/>
    </source>
</evidence>
<dbReference type="InterPro" id="IPR036038">
    <property type="entry name" value="Aminotransferase-like"/>
</dbReference>
<dbReference type="GO" id="GO:0052655">
    <property type="term" value="F:L-valine-2-oxoglutarate transaminase activity"/>
    <property type="evidence" value="ECO:0007669"/>
    <property type="project" value="RHEA"/>
</dbReference>
<keyword evidence="10" id="KW-0663">Pyridoxal phosphate</keyword>
<dbReference type="PANTHER" id="PTHR42743">
    <property type="entry name" value="AMINO-ACID AMINOTRANSFERASE"/>
    <property type="match status" value="1"/>
</dbReference>
<dbReference type="Gene3D" id="3.30.470.10">
    <property type="match status" value="1"/>
</dbReference>
<dbReference type="GO" id="GO:0052656">
    <property type="term" value="F:L-isoleucine-2-oxoglutarate transaminase activity"/>
    <property type="evidence" value="ECO:0007669"/>
    <property type="project" value="RHEA"/>
</dbReference>
<dbReference type="Gene3D" id="3.20.10.10">
    <property type="entry name" value="D-amino Acid Aminotransferase, subunit A, domain 2"/>
    <property type="match status" value="1"/>
</dbReference>
<dbReference type="InterPro" id="IPR043131">
    <property type="entry name" value="BCAT-like_N"/>
</dbReference>
<dbReference type="Pfam" id="PF01063">
    <property type="entry name" value="Aminotran_4"/>
    <property type="match status" value="1"/>
</dbReference>
<keyword evidence="10" id="KW-0100">Branched-chain amino acid biosynthesis</keyword>
<evidence type="ECO:0000256" key="2">
    <source>
        <dbReference type="ARBA" id="ARBA00004931"/>
    </source>
</evidence>
<dbReference type="InterPro" id="IPR043132">
    <property type="entry name" value="BCAT-like_C"/>
</dbReference>
<evidence type="ECO:0000313" key="11">
    <source>
        <dbReference type="EMBL" id="OGF63586.1"/>
    </source>
</evidence>
<dbReference type="GO" id="GO:0009097">
    <property type="term" value="P:isoleucine biosynthetic process"/>
    <property type="evidence" value="ECO:0007669"/>
    <property type="project" value="UniProtKB-UniPathway"/>
</dbReference>
<dbReference type="EC" id="2.6.1.42" evidence="10"/>
<comment type="caution">
    <text evidence="11">The sequence shown here is derived from an EMBL/GenBank/DDBJ whole genome shotgun (WGS) entry which is preliminary data.</text>
</comment>
<dbReference type="SUPFAM" id="SSF56752">
    <property type="entry name" value="D-aminoacid aminotransferase-like PLP-dependent enzymes"/>
    <property type="match status" value="1"/>
</dbReference>
<evidence type="ECO:0000256" key="9">
    <source>
        <dbReference type="ARBA" id="ARBA00049229"/>
    </source>
</evidence>
<comment type="cofactor">
    <cofactor evidence="10">
        <name>pyridoxal 5'-phosphate</name>
        <dbReference type="ChEBI" id="CHEBI:597326"/>
    </cofactor>
</comment>
<dbReference type="InterPro" id="IPR050571">
    <property type="entry name" value="Class-IV_PLP-Dep_Aminotrnsfr"/>
</dbReference>
<dbReference type="InterPro" id="IPR005785">
    <property type="entry name" value="B_amino_transI"/>
</dbReference>
<comment type="similarity">
    <text evidence="4 10">Belongs to the class-IV pyridoxal-phosphate-dependent aminotransferase family.</text>
</comment>
<evidence type="ECO:0000256" key="1">
    <source>
        <dbReference type="ARBA" id="ARBA00004824"/>
    </source>
</evidence>
<gene>
    <name evidence="10" type="primary">ilvE</name>
    <name evidence="11" type="ORF">A2Y62_06595</name>
</gene>
<dbReference type="PANTHER" id="PTHR42743:SF11">
    <property type="entry name" value="AMINODEOXYCHORISMATE LYASE"/>
    <property type="match status" value="1"/>
</dbReference>
<dbReference type="Proteomes" id="UP000178943">
    <property type="component" value="Unassembled WGS sequence"/>
</dbReference>
<keyword evidence="10" id="KW-0028">Amino-acid biosynthesis</keyword>
<comment type="catalytic activity">
    <reaction evidence="8 10">
        <text>L-isoleucine + 2-oxoglutarate = (S)-3-methyl-2-oxopentanoate + L-glutamate</text>
        <dbReference type="Rhea" id="RHEA:24801"/>
        <dbReference type="ChEBI" id="CHEBI:16810"/>
        <dbReference type="ChEBI" id="CHEBI:29985"/>
        <dbReference type="ChEBI" id="CHEBI:35146"/>
        <dbReference type="ChEBI" id="CHEBI:58045"/>
        <dbReference type="EC" id="2.6.1.42"/>
    </reaction>
</comment>
<evidence type="ECO:0000313" key="12">
    <source>
        <dbReference type="Proteomes" id="UP000178943"/>
    </source>
</evidence>
<dbReference type="NCBIfam" id="TIGR01122">
    <property type="entry name" value="ilvE_I"/>
    <property type="match status" value="1"/>
</dbReference>
<dbReference type="AlphaFoldDB" id="A0A1F5VJJ3"/>
<comment type="catalytic activity">
    <reaction evidence="7 10">
        <text>L-valine + 2-oxoglutarate = 3-methyl-2-oxobutanoate + L-glutamate</text>
        <dbReference type="Rhea" id="RHEA:24813"/>
        <dbReference type="ChEBI" id="CHEBI:11851"/>
        <dbReference type="ChEBI" id="CHEBI:16810"/>
        <dbReference type="ChEBI" id="CHEBI:29985"/>
        <dbReference type="ChEBI" id="CHEBI:57762"/>
        <dbReference type="EC" id="2.6.1.42"/>
    </reaction>
</comment>
<feature type="non-terminal residue" evidence="11">
    <location>
        <position position="198"/>
    </location>
</feature>
<comment type="pathway">
    <text evidence="2 10">Amino-acid biosynthesis; L-valine biosynthesis; L-valine from pyruvate: step 4/4.</text>
</comment>
<reference evidence="11 12" key="1">
    <citation type="journal article" date="2016" name="Nat. Commun.">
        <title>Thousands of microbial genomes shed light on interconnected biogeochemical processes in an aquifer system.</title>
        <authorList>
            <person name="Anantharaman K."/>
            <person name="Brown C.T."/>
            <person name="Hug L.A."/>
            <person name="Sharon I."/>
            <person name="Castelle C.J."/>
            <person name="Probst A.J."/>
            <person name="Thomas B.C."/>
            <person name="Singh A."/>
            <person name="Wilkins M.J."/>
            <person name="Karaoz U."/>
            <person name="Brodie E.L."/>
            <person name="Williams K.H."/>
            <person name="Hubbard S.S."/>
            <person name="Banfield J.F."/>
        </authorList>
    </citation>
    <scope>NUCLEOTIDE SEQUENCE [LARGE SCALE GENOMIC DNA]</scope>
</reference>
<accession>A0A1F5VJJ3</accession>